<reference evidence="3" key="1">
    <citation type="submission" date="2023-07" db="EMBL/GenBank/DDBJ databases">
        <title>Sequencing the genomes of 1000 actinobacteria strains.</title>
        <authorList>
            <person name="Klenk H.-P."/>
        </authorList>
    </citation>
    <scope>NUCLEOTIDE SEQUENCE</scope>
    <source>
        <strain evidence="3">DSM 45977</strain>
    </source>
</reference>
<feature type="compositionally biased region" description="Low complexity" evidence="1">
    <location>
        <begin position="14"/>
        <end position="53"/>
    </location>
</feature>
<feature type="region of interest" description="Disordered" evidence="1">
    <location>
        <begin position="1"/>
        <end position="74"/>
    </location>
</feature>
<comment type="caution">
    <text evidence="3">The sequence shown here is derived from an EMBL/GenBank/DDBJ whole genome shotgun (WGS) entry which is preliminary data.</text>
</comment>
<evidence type="ECO:0000313" key="4">
    <source>
        <dbReference type="Proteomes" id="UP001180845"/>
    </source>
</evidence>
<keyword evidence="2" id="KW-0472">Membrane</keyword>
<protein>
    <submittedName>
        <fullName evidence="3">Uncharacterized protein</fullName>
    </submittedName>
</protein>
<evidence type="ECO:0000256" key="2">
    <source>
        <dbReference type="SAM" id="Phobius"/>
    </source>
</evidence>
<dbReference type="SUPFAM" id="SSF81995">
    <property type="entry name" value="beta-sandwich domain of Sec23/24"/>
    <property type="match status" value="1"/>
</dbReference>
<keyword evidence="2" id="KW-0812">Transmembrane</keyword>
<keyword evidence="2" id="KW-1133">Transmembrane helix</keyword>
<keyword evidence="4" id="KW-1185">Reference proteome</keyword>
<evidence type="ECO:0000256" key="1">
    <source>
        <dbReference type="SAM" id="MobiDB-lite"/>
    </source>
</evidence>
<dbReference type="EMBL" id="JAVDXW010000001">
    <property type="protein sequence ID" value="MDR7301538.1"/>
    <property type="molecule type" value="Genomic_DNA"/>
</dbReference>
<evidence type="ECO:0000313" key="3">
    <source>
        <dbReference type="EMBL" id="MDR7301538.1"/>
    </source>
</evidence>
<gene>
    <name evidence="3" type="ORF">JOF55_001719</name>
</gene>
<sequence length="241" mass="25141">MSFPPQQPGPPGCPRQGYPQQGYPQQGPHGSFWGGPAQPAYQQPPGTGYPPQGRFGGQISEWGPPPGPPPRKKHTGWIIGGVGAGMAVLLGVVLVVSLFVLGGDEIEAGDCIGSDEVAMNADIFVAECGSVRSSYRVVQVVEGPIGSPEGIFQRCGGSFWEKEPDRVLCITPDFAASDCLTTGGNPDAAPIKVACGDPRADLRVTEVKHVVPGEDVCGVLESYLGTRTPPLTACFTRVSAS</sequence>
<name>A0AAE3ZD91_9ACTN</name>
<accession>A0AAE3ZD91</accession>
<organism evidence="3 4">
    <name type="scientific">Haloactinomyces albus</name>
    <dbReference type="NCBI Taxonomy" id="1352928"/>
    <lineage>
        <taxon>Bacteria</taxon>
        <taxon>Bacillati</taxon>
        <taxon>Actinomycetota</taxon>
        <taxon>Actinomycetes</taxon>
        <taxon>Actinopolysporales</taxon>
        <taxon>Actinopolysporaceae</taxon>
        <taxon>Haloactinomyces</taxon>
    </lineage>
</organism>
<feature type="transmembrane region" description="Helical" evidence="2">
    <location>
        <begin position="77"/>
        <end position="101"/>
    </location>
</feature>
<feature type="compositionally biased region" description="Pro residues" evidence="1">
    <location>
        <begin position="1"/>
        <end position="13"/>
    </location>
</feature>
<dbReference type="AlphaFoldDB" id="A0AAE3ZD91"/>
<dbReference type="Proteomes" id="UP001180845">
    <property type="component" value="Unassembled WGS sequence"/>
</dbReference>
<proteinExistence type="predicted"/>